<dbReference type="KEGG" id="span:AWL63_19295"/>
<dbReference type="Proteomes" id="UP000094256">
    <property type="component" value="Chromosome"/>
</dbReference>
<organism evidence="1 2">
    <name type="scientific">Sphingomonas panacis</name>
    <dbReference type="NCBI Taxonomy" id="1560345"/>
    <lineage>
        <taxon>Bacteria</taxon>
        <taxon>Pseudomonadati</taxon>
        <taxon>Pseudomonadota</taxon>
        <taxon>Alphaproteobacteria</taxon>
        <taxon>Sphingomonadales</taxon>
        <taxon>Sphingomonadaceae</taxon>
        <taxon>Sphingomonas</taxon>
    </lineage>
</organism>
<proteinExistence type="predicted"/>
<keyword evidence="2" id="KW-1185">Reference proteome</keyword>
<dbReference type="EMBL" id="CP014168">
    <property type="protein sequence ID" value="AOH86942.1"/>
    <property type="molecule type" value="Genomic_DNA"/>
</dbReference>
<accession>A0A1B3ZHP4</accession>
<name>A0A1B3ZHP4_9SPHN</name>
<dbReference type="AlphaFoldDB" id="A0A1B3ZHP4"/>
<evidence type="ECO:0000313" key="2">
    <source>
        <dbReference type="Proteomes" id="UP000094256"/>
    </source>
</evidence>
<dbReference type="RefSeq" id="WP_069207500.1">
    <property type="nucleotide sequence ID" value="NZ_CP014168.1"/>
</dbReference>
<evidence type="ECO:0000313" key="1">
    <source>
        <dbReference type="EMBL" id="AOH86942.1"/>
    </source>
</evidence>
<gene>
    <name evidence="1" type="ORF">AWL63_19295</name>
</gene>
<dbReference type="STRING" id="1560345.AWL63_19295"/>
<sequence>MDDVMIRDAAQALARRLKALLDESMAPEIRLSREEALLAQGFAESVADLLAAELAKVRPQ</sequence>
<protein>
    <submittedName>
        <fullName evidence="1">Uncharacterized protein</fullName>
    </submittedName>
</protein>
<reference evidence="1 2" key="1">
    <citation type="submission" date="2016-01" db="EMBL/GenBank/DDBJ databases">
        <title>Complete genome and mega plasmid sequence of Sphingomonas panacis DCY99 elicits systemic resistance in rice to Xanthomonas oryzae.</title>
        <authorList>
            <person name="Kim Y.J."/>
            <person name="Yang D.C."/>
            <person name="Sing P."/>
        </authorList>
    </citation>
    <scope>NUCLEOTIDE SEQUENCE [LARGE SCALE GENOMIC DNA]</scope>
    <source>
        <strain evidence="1 2">DCY99</strain>
    </source>
</reference>